<reference evidence="2 3" key="1">
    <citation type="journal article" date="2024" name="G3 (Bethesda)">
        <title>Genome assembly of Hibiscus sabdariffa L. provides insights into metabolisms of medicinal natural products.</title>
        <authorList>
            <person name="Kim T."/>
        </authorList>
    </citation>
    <scope>NUCLEOTIDE SEQUENCE [LARGE SCALE GENOMIC DNA]</scope>
    <source>
        <strain evidence="2">TK-2024</strain>
        <tissue evidence="2">Old leaves</tissue>
    </source>
</reference>
<name>A0ABR1ZFD6_9ROSI</name>
<accession>A0ABR1ZFD6</accession>
<comment type="caution">
    <text evidence="2">The sequence shown here is derived from an EMBL/GenBank/DDBJ whole genome shotgun (WGS) entry which is preliminary data.</text>
</comment>
<dbReference type="EMBL" id="JBBPBN010001240">
    <property type="protein sequence ID" value="KAK8479144.1"/>
    <property type="molecule type" value="Genomic_DNA"/>
</dbReference>
<sequence length="91" mass="9897">MPPPPFVTCTTAIVVFPITLRANLRPPALLHRPPLAQPPSPYSLSYLCVGFDSEADVLPYSAQFDCARTSGLARNHSTGPRTSDPGKRTYQ</sequence>
<organism evidence="2 3">
    <name type="scientific">Hibiscus sabdariffa</name>
    <name type="common">roselle</name>
    <dbReference type="NCBI Taxonomy" id="183260"/>
    <lineage>
        <taxon>Eukaryota</taxon>
        <taxon>Viridiplantae</taxon>
        <taxon>Streptophyta</taxon>
        <taxon>Embryophyta</taxon>
        <taxon>Tracheophyta</taxon>
        <taxon>Spermatophyta</taxon>
        <taxon>Magnoliopsida</taxon>
        <taxon>eudicotyledons</taxon>
        <taxon>Gunneridae</taxon>
        <taxon>Pentapetalae</taxon>
        <taxon>rosids</taxon>
        <taxon>malvids</taxon>
        <taxon>Malvales</taxon>
        <taxon>Malvaceae</taxon>
        <taxon>Malvoideae</taxon>
        <taxon>Hibiscus</taxon>
    </lineage>
</organism>
<evidence type="ECO:0000313" key="2">
    <source>
        <dbReference type="EMBL" id="KAK8479144.1"/>
    </source>
</evidence>
<keyword evidence="3" id="KW-1185">Reference proteome</keyword>
<feature type="region of interest" description="Disordered" evidence="1">
    <location>
        <begin position="71"/>
        <end position="91"/>
    </location>
</feature>
<gene>
    <name evidence="2" type="ORF">V6N11_073148</name>
</gene>
<proteinExistence type="predicted"/>
<evidence type="ECO:0000313" key="3">
    <source>
        <dbReference type="Proteomes" id="UP001396334"/>
    </source>
</evidence>
<evidence type="ECO:0008006" key="4">
    <source>
        <dbReference type="Google" id="ProtNLM"/>
    </source>
</evidence>
<protein>
    <recommendedName>
        <fullName evidence="4">Secreted protein</fullName>
    </recommendedName>
</protein>
<evidence type="ECO:0000256" key="1">
    <source>
        <dbReference type="SAM" id="MobiDB-lite"/>
    </source>
</evidence>
<dbReference type="Proteomes" id="UP001396334">
    <property type="component" value="Unassembled WGS sequence"/>
</dbReference>